<dbReference type="InterPro" id="IPR014756">
    <property type="entry name" value="Ig_E-set"/>
</dbReference>
<dbReference type="CDD" id="cd02110">
    <property type="entry name" value="SO_family_Moco_dimer"/>
    <property type="match status" value="1"/>
</dbReference>
<organism evidence="8 9">
    <name type="scientific">Microbispora triticiradicis</name>
    <dbReference type="NCBI Taxonomy" id="2200763"/>
    <lineage>
        <taxon>Bacteria</taxon>
        <taxon>Bacillati</taxon>
        <taxon>Actinomycetota</taxon>
        <taxon>Actinomycetes</taxon>
        <taxon>Streptosporangiales</taxon>
        <taxon>Streptosporangiaceae</taxon>
        <taxon>Microbispora</taxon>
    </lineage>
</organism>
<evidence type="ECO:0000256" key="2">
    <source>
        <dbReference type="ARBA" id="ARBA00022505"/>
    </source>
</evidence>
<proteinExistence type="predicted"/>
<evidence type="ECO:0000256" key="1">
    <source>
        <dbReference type="ARBA" id="ARBA00001924"/>
    </source>
</evidence>
<feature type="domain" description="Moybdenum cofactor oxidoreductase dimerisation" evidence="7">
    <location>
        <begin position="301"/>
        <end position="380"/>
    </location>
</feature>
<keyword evidence="3" id="KW-0479">Metal-binding</keyword>
<dbReference type="GO" id="GO:0043546">
    <property type="term" value="F:molybdopterin cofactor binding"/>
    <property type="evidence" value="ECO:0007669"/>
    <property type="project" value="TreeGrafter"/>
</dbReference>
<feature type="compositionally biased region" description="Basic and acidic residues" evidence="5">
    <location>
        <begin position="15"/>
        <end position="25"/>
    </location>
</feature>
<dbReference type="EMBL" id="VANP01000002">
    <property type="protein sequence ID" value="TLP64040.1"/>
    <property type="molecule type" value="Genomic_DNA"/>
</dbReference>
<feature type="domain" description="Oxidoreductase molybdopterin-binding" evidence="6">
    <location>
        <begin position="77"/>
        <end position="256"/>
    </location>
</feature>
<dbReference type="SUPFAM" id="SSF81296">
    <property type="entry name" value="E set domains"/>
    <property type="match status" value="1"/>
</dbReference>
<dbReference type="Gene3D" id="3.90.420.10">
    <property type="entry name" value="Oxidoreductase, molybdopterin-binding domain"/>
    <property type="match status" value="1"/>
</dbReference>
<dbReference type="PANTHER" id="PTHR19372:SF7">
    <property type="entry name" value="SULFITE OXIDASE, MITOCHONDRIAL"/>
    <property type="match status" value="1"/>
</dbReference>
<keyword evidence="4" id="KW-0560">Oxidoreductase</keyword>
<dbReference type="Gene3D" id="2.60.40.650">
    <property type="match status" value="1"/>
</dbReference>
<evidence type="ECO:0000256" key="5">
    <source>
        <dbReference type="SAM" id="MobiDB-lite"/>
    </source>
</evidence>
<dbReference type="PANTHER" id="PTHR19372">
    <property type="entry name" value="SULFITE REDUCTASE"/>
    <property type="match status" value="1"/>
</dbReference>
<dbReference type="AlphaFoldDB" id="A0A5R8ZE40"/>
<evidence type="ECO:0000259" key="7">
    <source>
        <dbReference type="Pfam" id="PF03404"/>
    </source>
</evidence>
<accession>A0A5R8ZE40</accession>
<dbReference type="InterPro" id="IPR036374">
    <property type="entry name" value="OxRdtase_Mopterin-bd_sf"/>
</dbReference>
<dbReference type="GO" id="GO:0006790">
    <property type="term" value="P:sulfur compound metabolic process"/>
    <property type="evidence" value="ECO:0007669"/>
    <property type="project" value="TreeGrafter"/>
</dbReference>
<evidence type="ECO:0000256" key="4">
    <source>
        <dbReference type="ARBA" id="ARBA00023002"/>
    </source>
</evidence>
<evidence type="ECO:0000313" key="9">
    <source>
        <dbReference type="Proteomes" id="UP000309033"/>
    </source>
</evidence>
<dbReference type="Pfam" id="PF03404">
    <property type="entry name" value="Mo-co_dimer"/>
    <property type="match status" value="1"/>
</dbReference>
<dbReference type="GO" id="GO:0020037">
    <property type="term" value="F:heme binding"/>
    <property type="evidence" value="ECO:0007669"/>
    <property type="project" value="TreeGrafter"/>
</dbReference>
<feature type="region of interest" description="Disordered" evidence="5">
    <location>
        <begin position="1"/>
        <end position="39"/>
    </location>
</feature>
<reference evidence="8" key="1">
    <citation type="submission" date="2019-05" db="EMBL/GenBank/DDBJ databases">
        <title>Isolation, diversity and antifungal activity of Actinobacteria from wheat.</title>
        <authorList>
            <person name="Yu B."/>
        </authorList>
    </citation>
    <scope>NUCLEOTIDE SEQUENCE [LARGE SCALE GENOMIC DNA]</scope>
    <source>
        <strain evidence="8">NEAU-HEGS1-5</strain>
    </source>
</reference>
<evidence type="ECO:0000259" key="6">
    <source>
        <dbReference type="Pfam" id="PF00174"/>
    </source>
</evidence>
<evidence type="ECO:0000256" key="3">
    <source>
        <dbReference type="ARBA" id="ARBA00022723"/>
    </source>
</evidence>
<dbReference type="InterPro" id="IPR008335">
    <property type="entry name" value="Mopterin_OxRdtase_euk"/>
</dbReference>
<dbReference type="Pfam" id="PF00174">
    <property type="entry name" value="Oxidored_molyb"/>
    <property type="match status" value="1"/>
</dbReference>
<sequence length="392" mass="42703">MNPRFPTTTTTTTTTDDRAPGDRALGDQGTGRPAPGIRKPLPARLFAVHGTNAETRWEALRGEGDLTPERLFFVRNHTSTPLIDAASWRLTLWGSGLRRGPVSFTYRDLLAMPAEEVTAFVECAGNGRSLYGEQQSQDVTGTPWRLGAVGVARWRGVPLAALLGRAGMTGDAVALMPRGLDPDYVDAGENLGRVRRPLPVTKALDDVLVAYEMNGRPLPPDHGFPARLVVPGWAGIAWIKWLGDVEVSAEPLESPWSSRLYRMHGPGHPPGGGPPLTRTGVKSAFELPWPARLRAGRGHLLHGRSWSGNGRVVRVDVSDDEGVSWRSARLHGDRSPHGWVRWTFRWAPPGVGEARLLARAVDETGAVQPERAAYNHLGYAFDAVVRHPVVVT</sequence>
<dbReference type="InterPro" id="IPR000572">
    <property type="entry name" value="OxRdtase_Mopterin-bd_dom"/>
</dbReference>
<dbReference type="PRINTS" id="PR00407">
    <property type="entry name" value="EUMOPTERIN"/>
</dbReference>
<dbReference type="OrthoDB" id="9795587at2"/>
<comment type="cofactor">
    <cofactor evidence="1">
        <name>Mo-molybdopterin</name>
        <dbReference type="ChEBI" id="CHEBI:71302"/>
    </cofactor>
</comment>
<dbReference type="SUPFAM" id="SSF56524">
    <property type="entry name" value="Oxidoreductase molybdopterin-binding domain"/>
    <property type="match status" value="1"/>
</dbReference>
<keyword evidence="9" id="KW-1185">Reference proteome</keyword>
<dbReference type="GO" id="GO:0008482">
    <property type="term" value="F:sulfite oxidase activity"/>
    <property type="evidence" value="ECO:0007669"/>
    <property type="project" value="TreeGrafter"/>
</dbReference>
<evidence type="ECO:0000313" key="8">
    <source>
        <dbReference type="EMBL" id="TLP64040.1"/>
    </source>
</evidence>
<keyword evidence="2" id="KW-0500">Molybdenum</keyword>
<dbReference type="Proteomes" id="UP000309033">
    <property type="component" value="Unassembled WGS sequence"/>
</dbReference>
<name>A0A5R8ZE40_9ACTN</name>
<dbReference type="InterPro" id="IPR005066">
    <property type="entry name" value="MoCF_OxRdtse_dimer"/>
</dbReference>
<comment type="caution">
    <text evidence="8">The sequence shown here is derived from an EMBL/GenBank/DDBJ whole genome shotgun (WGS) entry which is preliminary data.</text>
</comment>
<gene>
    <name evidence="8" type="ORF">FED44_07475</name>
</gene>
<protein>
    <submittedName>
        <fullName evidence="8">Sulfite oxidase</fullName>
    </submittedName>
</protein>
<dbReference type="GO" id="GO:0030151">
    <property type="term" value="F:molybdenum ion binding"/>
    <property type="evidence" value="ECO:0007669"/>
    <property type="project" value="InterPro"/>
</dbReference>